<keyword evidence="9" id="KW-1185">Reference proteome</keyword>
<keyword evidence="3 6" id="KW-1133">Transmembrane helix</keyword>
<dbReference type="PANTHER" id="PTHR39535">
    <property type="entry name" value="SPORULATION-DELAYING PROTEIN SDPB"/>
    <property type="match status" value="1"/>
</dbReference>
<dbReference type="GO" id="GO:0012505">
    <property type="term" value="C:endomembrane system"/>
    <property type="evidence" value="ECO:0007669"/>
    <property type="project" value="UniProtKB-SubCell"/>
</dbReference>
<dbReference type="InterPro" id="IPR007263">
    <property type="entry name" value="DCC1-like"/>
</dbReference>
<sequence>MLKPLRDHFARIDARSLGLFRVVMGLVLIGDLFGRLRWGREFYSNEGVLPNHNHLFNLRGKQEVFSVFHAFSTQGEGLLSLWLTLLVYLGFLLGWHTRVFHVLSLALFVSLTSRNLLAEGVGSYAAIALLFFTVFLPCGSRFSLDGLKASMALRDEQSAADLNDRRCYPRSVVDAVRLPGWSPVSVAALGVLVQIGVIYACSWLQKSGAAWQDGSALHYALHDDLRVSGIGAWLRGALGSGPLTGWTFALRYAEIAIPVLLLVPFAFRWTRLAAAGLMVFHGLSLVLLFQLGLYGGALVAAAMLVVPEAAWDRFENTPQPARMRTVIYDADCGVCLWLARVLRRLDLRGHVTFQGNDDRRGLLVRRTPSGPVKSAPLPAAITEELVDRTIVVVDPAGKIFVRSRAIVEILRVLPLGWLALPLALPGVSHLLDGLYDAVASRRHRISVLMGKTACGIRGPVTGASVDDDADEVKGEQTSAQGEVAEDVEGAAATRDDEARGETESNDEATAGPAKSKPRARPLLPAAPEVSPARRTARHVAGAGRELGAALVLAAMVAQTVKENPVPEALAEVPQGPMLAAIASWSRMMGRWDLMAPEPLRSDEVMVIDAQMRNGESLDLFTGVAPEVDLSARPPLVLGPLWGEYLHRVRRPEYLEYQRAFRDYLGKGGPLRGRIPSEMIVAGVDAYWVAQPIAPPGETKVETGTREKLFSHGKGGLGTGMDKVPLVRAGSRR</sequence>
<reference evidence="8 9" key="1">
    <citation type="submission" date="2015-07" db="EMBL/GenBank/DDBJ databases">
        <title>Genome analysis of myxobacterium Chondromyces crocatus Cm c5 reveals a high potential for natural compound synthesis and the genetic basis for the loss of fruiting body formation.</title>
        <authorList>
            <person name="Zaburannyi N."/>
            <person name="Bunk B."/>
            <person name="Maier J."/>
            <person name="Overmann J."/>
            <person name="Mueller R."/>
        </authorList>
    </citation>
    <scope>NUCLEOTIDE SEQUENCE [LARGE SCALE GENOMIC DNA]</scope>
    <source>
        <strain evidence="8 9">Cm c5</strain>
    </source>
</reference>
<evidence type="ECO:0000256" key="6">
    <source>
        <dbReference type="SAM" id="Phobius"/>
    </source>
</evidence>
<evidence type="ECO:0000256" key="4">
    <source>
        <dbReference type="ARBA" id="ARBA00023136"/>
    </source>
</evidence>
<feature type="transmembrane region" description="Helical" evidence="6">
    <location>
        <begin position="124"/>
        <end position="144"/>
    </location>
</feature>
<organism evidence="8 9">
    <name type="scientific">Chondromyces crocatus</name>
    <dbReference type="NCBI Taxonomy" id="52"/>
    <lineage>
        <taxon>Bacteria</taxon>
        <taxon>Pseudomonadati</taxon>
        <taxon>Myxococcota</taxon>
        <taxon>Polyangia</taxon>
        <taxon>Polyangiales</taxon>
        <taxon>Polyangiaceae</taxon>
        <taxon>Chondromyces</taxon>
    </lineage>
</organism>
<feature type="transmembrane region" description="Helical" evidence="6">
    <location>
        <begin position="102"/>
        <end position="118"/>
    </location>
</feature>
<keyword evidence="2 6" id="KW-0812">Transmembrane</keyword>
<keyword evidence="4 6" id="KW-0472">Membrane</keyword>
<feature type="region of interest" description="Disordered" evidence="5">
    <location>
        <begin position="709"/>
        <end position="732"/>
    </location>
</feature>
<dbReference type="EMBL" id="CP012159">
    <property type="protein sequence ID" value="AKT36250.1"/>
    <property type="molecule type" value="Genomic_DNA"/>
</dbReference>
<feature type="region of interest" description="Disordered" evidence="5">
    <location>
        <begin position="459"/>
        <end position="538"/>
    </location>
</feature>
<dbReference type="GO" id="GO:0015035">
    <property type="term" value="F:protein-disulfide reductase activity"/>
    <property type="evidence" value="ECO:0007669"/>
    <property type="project" value="InterPro"/>
</dbReference>
<evidence type="ECO:0000313" key="8">
    <source>
        <dbReference type="EMBL" id="AKT36250.1"/>
    </source>
</evidence>
<dbReference type="Pfam" id="PF04134">
    <property type="entry name" value="DCC1-like"/>
    <property type="match status" value="1"/>
</dbReference>
<dbReference type="Proteomes" id="UP000067626">
    <property type="component" value="Chromosome"/>
</dbReference>
<dbReference type="KEGG" id="ccro:CMC5_003640"/>
<comment type="subcellular location">
    <subcellularLocation>
        <location evidence="1">Endomembrane system</location>
        <topology evidence="1">Multi-pass membrane protein</topology>
    </subcellularLocation>
</comment>
<evidence type="ECO:0000259" key="7">
    <source>
        <dbReference type="SMART" id="SM00752"/>
    </source>
</evidence>
<gene>
    <name evidence="8" type="ORF">CMC5_003640</name>
</gene>
<feature type="transmembrane region" description="Helical" evidence="6">
    <location>
        <begin position="248"/>
        <end position="267"/>
    </location>
</feature>
<dbReference type="PANTHER" id="PTHR39535:SF2">
    <property type="entry name" value="HTTM DOMAIN-CONTAINING PROTEIN"/>
    <property type="match status" value="1"/>
</dbReference>
<dbReference type="InterPro" id="IPR052964">
    <property type="entry name" value="Sporulation_signal_mat"/>
</dbReference>
<name>A0A0K1E5U7_CHOCO</name>
<dbReference type="InterPro" id="IPR011020">
    <property type="entry name" value="HTTM-like"/>
</dbReference>
<evidence type="ECO:0000313" key="9">
    <source>
        <dbReference type="Proteomes" id="UP000067626"/>
    </source>
</evidence>
<feature type="transmembrane region" description="Helical" evidence="6">
    <location>
        <begin position="186"/>
        <end position="205"/>
    </location>
</feature>
<dbReference type="STRING" id="52.CMC5_003640"/>
<protein>
    <recommendedName>
        <fullName evidence="7">HTTM-like domain-containing protein</fullName>
    </recommendedName>
</protein>
<proteinExistence type="predicted"/>
<feature type="transmembrane region" description="Helical" evidence="6">
    <location>
        <begin position="12"/>
        <end position="33"/>
    </location>
</feature>
<feature type="compositionally biased region" description="Basic and acidic residues" evidence="5">
    <location>
        <begin position="493"/>
        <end position="502"/>
    </location>
</feature>
<accession>A0A0K1E5U7</accession>
<evidence type="ECO:0000256" key="1">
    <source>
        <dbReference type="ARBA" id="ARBA00004127"/>
    </source>
</evidence>
<evidence type="ECO:0000256" key="5">
    <source>
        <dbReference type="SAM" id="MobiDB-lite"/>
    </source>
</evidence>
<dbReference type="SMART" id="SM00752">
    <property type="entry name" value="HTTM"/>
    <property type="match status" value="1"/>
</dbReference>
<feature type="transmembrane region" description="Helical" evidence="6">
    <location>
        <begin position="77"/>
        <end position="95"/>
    </location>
</feature>
<feature type="domain" description="HTTM-like" evidence="7">
    <location>
        <begin position="9"/>
        <end position="310"/>
    </location>
</feature>
<dbReference type="RefSeq" id="WP_063796195.1">
    <property type="nucleotide sequence ID" value="NZ_CP012159.1"/>
</dbReference>
<evidence type="ECO:0000256" key="2">
    <source>
        <dbReference type="ARBA" id="ARBA00022692"/>
    </source>
</evidence>
<feature type="transmembrane region" description="Helical" evidence="6">
    <location>
        <begin position="279"/>
        <end position="306"/>
    </location>
</feature>
<dbReference type="AlphaFoldDB" id="A0A0K1E5U7"/>
<evidence type="ECO:0000256" key="3">
    <source>
        <dbReference type="ARBA" id="ARBA00022989"/>
    </source>
</evidence>
<dbReference type="OrthoDB" id="5479505at2"/>